<accession>A0ABP8K973</accession>
<dbReference type="Gene3D" id="3.40.50.10440">
    <property type="entry name" value="Dihydroxyacetone kinase, domain 1"/>
    <property type="match status" value="1"/>
</dbReference>
<organism evidence="3 4">
    <name type="scientific">Tsukamurella soli</name>
    <dbReference type="NCBI Taxonomy" id="644556"/>
    <lineage>
        <taxon>Bacteria</taxon>
        <taxon>Bacillati</taxon>
        <taxon>Actinomycetota</taxon>
        <taxon>Actinomycetes</taxon>
        <taxon>Mycobacteriales</taxon>
        <taxon>Tsukamurellaceae</taxon>
        <taxon>Tsukamurella</taxon>
    </lineage>
</organism>
<evidence type="ECO:0000259" key="2">
    <source>
        <dbReference type="PROSITE" id="PS51481"/>
    </source>
</evidence>
<gene>
    <name evidence="3" type="ORF">GCM10023147_41820</name>
</gene>
<dbReference type="Gene3D" id="3.30.1180.20">
    <property type="entry name" value="Dihydroxyacetone kinase, domain 2"/>
    <property type="match status" value="1"/>
</dbReference>
<dbReference type="SUPFAM" id="SSF82549">
    <property type="entry name" value="DAK1/DegV-like"/>
    <property type="match status" value="1"/>
</dbReference>
<feature type="domain" description="DhaK" evidence="2">
    <location>
        <begin position="9"/>
        <end position="343"/>
    </location>
</feature>
<evidence type="ECO:0000313" key="4">
    <source>
        <dbReference type="Proteomes" id="UP001500635"/>
    </source>
</evidence>
<evidence type="ECO:0000313" key="3">
    <source>
        <dbReference type="EMBL" id="GAA4401835.1"/>
    </source>
</evidence>
<comment type="caution">
    <text evidence="3">The sequence shown here is derived from an EMBL/GenBank/DDBJ whole genome shotgun (WGS) entry which is preliminary data.</text>
</comment>
<dbReference type="GO" id="GO:0016301">
    <property type="term" value="F:kinase activity"/>
    <property type="evidence" value="ECO:0007669"/>
    <property type="project" value="UniProtKB-KW"/>
</dbReference>
<dbReference type="InterPro" id="IPR050861">
    <property type="entry name" value="Dihydroxyacetone_Kinase"/>
</dbReference>
<dbReference type="RefSeq" id="WP_344999720.1">
    <property type="nucleotide sequence ID" value="NZ_BAABFR010000092.1"/>
</dbReference>
<sequence length="345" mass="35644">MVRRHIINAADAVIPEALEGLALAHPDLVHYNAEYGFIRRARRARDKVGLVSGGGSGHEPLHTGFVGVGMLDVAVAGAVFASPTALQVHEGTLAADSGRGVLQIVKNYTGDVLNFTIAGELAGDREVETEMVLVDDDLATDAGSAASGSHVADTTDADGPGRRGTAATVVVEKAAGARAEQGGTLREVTTVARRVARHSRTMSLALAAGTHPGADRPQFDLGSDEIELGVGIHGERGVARAAFAPADELAASLVEPLVADLGLRRGAGVLAVINGLGGETPIELSIVARAVHLILAGLGITVRRNLVGDYVTSLDMHGFSVTLTPADDDLIALWDAPVRTPALTW</sequence>
<keyword evidence="3" id="KW-0418">Kinase</keyword>
<keyword evidence="3" id="KW-0808">Transferase</keyword>
<dbReference type="InterPro" id="IPR004006">
    <property type="entry name" value="DhaK_dom"/>
</dbReference>
<dbReference type="PANTHER" id="PTHR28629:SF4">
    <property type="entry name" value="TRIOKINASE_FMN CYCLASE"/>
    <property type="match status" value="1"/>
</dbReference>
<protein>
    <submittedName>
        <fullName evidence="3">Dihydroxyacetone kinase subunit DhaK</fullName>
    </submittedName>
</protein>
<proteinExistence type="predicted"/>
<dbReference type="PROSITE" id="PS51481">
    <property type="entry name" value="DHAK"/>
    <property type="match status" value="1"/>
</dbReference>
<dbReference type="Proteomes" id="UP001500635">
    <property type="component" value="Unassembled WGS sequence"/>
</dbReference>
<feature type="region of interest" description="Disordered" evidence="1">
    <location>
        <begin position="143"/>
        <end position="164"/>
    </location>
</feature>
<dbReference type="PANTHER" id="PTHR28629">
    <property type="entry name" value="TRIOKINASE/FMN CYCLASE"/>
    <property type="match status" value="1"/>
</dbReference>
<dbReference type="EMBL" id="BAABFR010000092">
    <property type="protein sequence ID" value="GAA4401835.1"/>
    <property type="molecule type" value="Genomic_DNA"/>
</dbReference>
<reference evidence="4" key="1">
    <citation type="journal article" date="2019" name="Int. J. Syst. Evol. Microbiol.">
        <title>The Global Catalogue of Microorganisms (GCM) 10K type strain sequencing project: providing services to taxonomists for standard genome sequencing and annotation.</title>
        <authorList>
            <consortium name="The Broad Institute Genomics Platform"/>
            <consortium name="The Broad Institute Genome Sequencing Center for Infectious Disease"/>
            <person name="Wu L."/>
            <person name="Ma J."/>
        </authorList>
    </citation>
    <scope>NUCLEOTIDE SEQUENCE [LARGE SCALE GENOMIC DNA]</scope>
    <source>
        <strain evidence="4">JCM 17688</strain>
    </source>
</reference>
<keyword evidence="4" id="KW-1185">Reference proteome</keyword>
<name>A0ABP8K973_9ACTN</name>
<dbReference type="Pfam" id="PF02733">
    <property type="entry name" value="Dak1"/>
    <property type="match status" value="1"/>
</dbReference>
<evidence type="ECO:0000256" key="1">
    <source>
        <dbReference type="SAM" id="MobiDB-lite"/>
    </source>
</evidence>